<dbReference type="GO" id="GO:0006355">
    <property type="term" value="P:regulation of DNA-templated transcription"/>
    <property type="evidence" value="ECO:0007669"/>
    <property type="project" value="InterPro"/>
</dbReference>
<comment type="caution">
    <text evidence="4">The sequence shown here is derived from an EMBL/GenBank/DDBJ whole genome shotgun (WGS) entry which is preliminary data.</text>
</comment>
<keyword evidence="2" id="KW-0175">Coiled coil</keyword>
<dbReference type="EMBL" id="JAWPEI010000011">
    <property type="protein sequence ID" value="KAK4709671.1"/>
    <property type="molecule type" value="Genomic_DNA"/>
</dbReference>
<dbReference type="AlphaFoldDB" id="A0AAV9K918"/>
<proteinExistence type="inferred from homology"/>
<dbReference type="Pfam" id="PF04504">
    <property type="entry name" value="GeBP-like_DBD"/>
    <property type="match status" value="1"/>
</dbReference>
<comment type="similarity">
    <text evidence="1">Belongs to the GeBP family.</text>
</comment>
<dbReference type="PANTHER" id="PTHR31662">
    <property type="entry name" value="BNAANNG10740D PROTEIN-RELATED"/>
    <property type="match status" value="1"/>
</dbReference>
<evidence type="ECO:0000313" key="4">
    <source>
        <dbReference type="EMBL" id="KAK4709671.1"/>
    </source>
</evidence>
<evidence type="ECO:0000259" key="3">
    <source>
        <dbReference type="Pfam" id="PF04504"/>
    </source>
</evidence>
<gene>
    <name evidence="4" type="ORF">R3W88_004184</name>
</gene>
<organism evidence="4 5">
    <name type="scientific">Solanum pinnatisectum</name>
    <name type="common">tansyleaf nightshade</name>
    <dbReference type="NCBI Taxonomy" id="50273"/>
    <lineage>
        <taxon>Eukaryota</taxon>
        <taxon>Viridiplantae</taxon>
        <taxon>Streptophyta</taxon>
        <taxon>Embryophyta</taxon>
        <taxon>Tracheophyta</taxon>
        <taxon>Spermatophyta</taxon>
        <taxon>Magnoliopsida</taxon>
        <taxon>eudicotyledons</taxon>
        <taxon>Gunneridae</taxon>
        <taxon>Pentapetalae</taxon>
        <taxon>asterids</taxon>
        <taxon>lamiids</taxon>
        <taxon>Solanales</taxon>
        <taxon>Solanaceae</taxon>
        <taxon>Solanoideae</taxon>
        <taxon>Solaneae</taxon>
        <taxon>Solanum</taxon>
    </lineage>
</organism>
<evidence type="ECO:0000256" key="2">
    <source>
        <dbReference type="SAM" id="Coils"/>
    </source>
</evidence>
<dbReference type="GO" id="GO:0005634">
    <property type="term" value="C:nucleus"/>
    <property type="evidence" value="ECO:0007669"/>
    <property type="project" value="TreeGrafter"/>
</dbReference>
<sequence>MAASKNGKYLKYVVNDKEDSDEEYMPSSESANFETNLLKMEKNLEVDGFQRVWSEKDEISILEAYLNYSSDCDVLLSFVKDKLEVETTKTQLQTKLTRLKKKYKKNLKKRSFSKPHEEKLFKLSKRIWGSQVKCKSIIDDHFVLSGGSAADLEDWFRRNPGQLIKEKDRKEMLEKSQYVKIDKAQQYLSEIRVMEEQANLAIDALQSILTRDS</sequence>
<dbReference type="InterPro" id="IPR007592">
    <property type="entry name" value="GEBP"/>
</dbReference>
<evidence type="ECO:0000313" key="5">
    <source>
        <dbReference type="Proteomes" id="UP001311915"/>
    </source>
</evidence>
<dbReference type="PANTHER" id="PTHR31662:SF71">
    <property type="match status" value="1"/>
</dbReference>
<dbReference type="Proteomes" id="UP001311915">
    <property type="component" value="Unassembled WGS sequence"/>
</dbReference>
<name>A0AAV9K918_9SOLN</name>
<feature type="domain" description="Glabrous enhancer-binding protein-like DBD" evidence="3">
    <location>
        <begin position="49"/>
        <end position="129"/>
    </location>
</feature>
<reference evidence="4 5" key="1">
    <citation type="submission" date="2023-10" db="EMBL/GenBank/DDBJ databases">
        <title>Genome-Wide Identification Analysis in wild type Solanum Pinnatisectum Reveals Some Genes Defensing Phytophthora Infestans.</title>
        <authorList>
            <person name="Sun C."/>
        </authorList>
    </citation>
    <scope>NUCLEOTIDE SEQUENCE [LARGE SCALE GENOMIC DNA]</scope>
    <source>
        <strain evidence="4">LQN</strain>
        <tissue evidence="4">Leaf</tissue>
    </source>
</reference>
<accession>A0AAV9K918</accession>
<protein>
    <recommendedName>
        <fullName evidence="3">Glabrous enhancer-binding protein-like DBD domain-containing protein</fullName>
    </recommendedName>
</protein>
<feature type="coiled-coil region" evidence="2">
    <location>
        <begin position="82"/>
        <end position="109"/>
    </location>
</feature>
<keyword evidence="5" id="KW-1185">Reference proteome</keyword>
<evidence type="ECO:0000256" key="1">
    <source>
        <dbReference type="ARBA" id="ARBA00010820"/>
    </source>
</evidence>
<dbReference type="InterPro" id="IPR053932">
    <property type="entry name" value="GeBP-like_DBD"/>
</dbReference>